<evidence type="ECO:0000313" key="1">
    <source>
        <dbReference type="EMBL" id="EPX83701.1"/>
    </source>
</evidence>
<proteinExistence type="predicted"/>
<accession>S9QQM9</accession>
<dbReference type="Proteomes" id="UP000015346">
    <property type="component" value="Unassembled WGS sequence"/>
</dbReference>
<keyword evidence="2" id="KW-1185">Reference proteome</keyword>
<comment type="caution">
    <text evidence="1">The sequence shown here is derived from an EMBL/GenBank/DDBJ whole genome shotgun (WGS) entry which is preliminary data.</text>
</comment>
<dbReference type="EMBL" id="AOLV01000031">
    <property type="protein sequence ID" value="EPX83701.1"/>
    <property type="molecule type" value="Genomic_DNA"/>
</dbReference>
<sequence length="32" mass="3472">MVNLTAPDAVTEAMQDWLATPVSVALQKDRAE</sequence>
<name>S9QQM9_9RHOB</name>
<organism evidence="1 2">
    <name type="scientific">Rubellimicrobium thermophilum DSM 16684</name>
    <dbReference type="NCBI Taxonomy" id="1123069"/>
    <lineage>
        <taxon>Bacteria</taxon>
        <taxon>Pseudomonadati</taxon>
        <taxon>Pseudomonadota</taxon>
        <taxon>Alphaproteobacteria</taxon>
        <taxon>Rhodobacterales</taxon>
        <taxon>Roseobacteraceae</taxon>
        <taxon>Rubellimicrobium</taxon>
    </lineage>
</organism>
<dbReference type="AlphaFoldDB" id="S9QQM9"/>
<protein>
    <submittedName>
        <fullName evidence="1">Uncharacterized protein</fullName>
    </submittedName>
</protein>
<reference evidence="1 2" key="1">
    <citation type="journal article" date="2013" name="Stand. Genomic Sci.">
        <title>Genome sequence of the reddish-pigmented Rubellimicrobium thermophilum type strain (DSM 16684(T)), a member of the Roseobacter clade.</title>
        <authorList>
            <person name="Fiebig A."/>
            <person name="Riedel T."/>
            <person name="Gronow S."/>
            <person name="Petersen J."/>
            <person name="Klenk H.P."/>
            <person name="Goker M."/>
        </authorList>
    </citation>
    <scope>NUCLEOTIDE SEQUENCE [LARGE SCALE GENOMIC DNA]</scope>
    <source>
        <strain evidence="1 2">DSM 16684</strain>
    </source>
</reference>
<dbReference type="HOGENOM" id="CLU_3391157_0_0_5"/>
<gene>
    <name evidence="1" type="ORF">ruthe_02652</name>
</gene>
<evidence type="ECO:0000313" key="2">
    <source>
        <dbReference type="Proteomes" id="UP000015346"/>
    </source>
</evidence>